<dbReference type="GO" id="GO:0005634">
    <property type="term" value="C:nucleus"/>
    <property type="evidence" value="ECO:0007669"/>
    <property type="project" value="UniProtKB-SubCell"/>
</dbReference>
<feature type="compositionally biased region" description="Acidic residues" evidence="6">
    <location>
        <begin position="669"/>
        <end position="678"/>
    </location>
</feature>
<feature type="compositionally biased region" description="Polar residues" evidence="6">
    <location>
        <begin position="744"/>
        <end position="757"/>
    </location>
</feature>
<dbReference type="OrthoDB" id="5403573at2759"/>
<evidence type="ECO:0000256" key="5">
    <source>
        <dbReference type="ARBA" id="ARBA00023242"/>
    </source>
</evidence>
<dbReference type="Proteomes" id="UP000036947">
    <property type="component" value="Unassembled WGS sequence"/>
</dbReference>
<evidence type="ECO:0000259" key="7">
    <source>
        <dbReference type="Pfam" id="PF04182"/>
    </source>
</evidence>
<reference evidence="9 10" key="1">
    <citation type="journal article" date="2015" name="BMC Genomics">
        <title>The genome of the truffle-parasite Tolypocladium ophioglossoides and the evolution of antifungal peptaibiotics.</title>
        <authorList>
            <person name="Quandt C.A."/>
            <person name="Bushley K.E."/>
            <person name="Spatafora J.W."/>
        </authorList>
    </citation>
    <scope>NUCLEOTIDE SEQUENCE [LARGE SCALE GENOMIC DNA]</scope>
    <source>
        <strain evidence="9 10">CBS 100239</strain>
    </source>
</reference>
<dbReference type="GO" id="GO:0042791">
    <property type="term" value="P:5S class rRNA transcription by RNA polymerase III"/>
    <property type="evidence" value="ECO:0007669"/>
    <property type="project" value="TreeGrafter"/>
</dbReference>
<dbReference type="Pfam" id="PF04182">
    <property type="entry name" value="B-block_TFIIIC"/>
    <property type="match status" value="1"/>
</dbReference>
<evidence type="ECO:0000259" key="8">
    <source>
        <dbReference type="Pfam" id="PF20222"/>
    </source>
</evidence>
<proteinExistence type="predicted"/>
<evidence type="ECO:0000256" key="2">
    <source>
        <dbReference type="ARBA" id="ARBA00022553"/>
    </source>
</evidence>
<feature type="compositionally biased region" description="Basic residues" evidence="6">
    <location>
        <begin position="689"/>
        <end position="703"/>
    </location>
</feature>
<keyword evidence="3" id="KW-0238">DNA-binding</keyword>
<dbReference type="InterPro" id="IPR044210">
    <property type="entry name" value="Tfc3-like"/>
</dbReference>
<feature type="domain" description="Transcription factor tau subunit sfc3/Tfc3 C-terminal" evidence="8">
    <location>
        <begin position="1463"/>
        <end position="1865"/>
    </location>
</feature>
<evidence type="ECO:0000256" key="1">
    <source>
        <dbReference type="ARBA" id="ARBA00004123"/>
    </source>
</evidence>
<feature type="compositionally biased region" description="Polar residues" evidence="6">
    <location>
        <begin position="145"/>
        <end position="160"/>
    </location>
</feature>
<evidence type="ECO:0000313" key="10">
    <source>
        <dbReference type="Proteomes" id="UP000036947"/>
    </source>
</evidence>
<name>A0A0L0NIA3_TOLOC</name>
<keyword evidence="10" id="KW-1185">Reference proteome</keyword>
<feature type="domain" description="B-block binding subunit of TFIIIC" evidence="7">
    <location>
        <begin position="191"/>
        <end position="257"/>
    </location>
</feature>
<dbReference type="EMBL" id="LFRF01000003">
    <property type="protein sequence ID" value="KND93862.1"/>
    <property type="molecule type" value="Genomic_DNA"/>
</dbReference>
<dbReference type="InterPro" id="IPR046488">
    <property type="entry name" value="Sfc3/Tfc3_C"/>
</dbReference>
<feature type="non-terminal residue" evidence="9">
    <location>
        <position position="1"/>
    </location>
</feature>
<feature type="compositionally biased region" description="Basic and acidic residues" evidence="6">
    <location>
        <begin position="1122"/>
        <end position="1132"/>
    </location>
</feature>
<accession>A0A0L0NIA3</accession>
<evidence type="ECO:0000256" key="4">
    <source>
        <dbReference type="ARBA" id="ARBA00023163"/>
    </source>
</evidence>
<keyword evidence="2" id="KW-0597">Phosphoprotein</keyword>
<feature type="region of interest" description="Disordered" evidence="6">
    <location>
        <begin position="1364"/>
        <end position="1405"/>
    </location>
</feature>
<feature type="compositionally biased region" description="Basic residues" evidence="6">
    <location>
        <begin position="1155"/>
        <end position="1167"/>
    </location>
</feature>
<feature type="compositionally biased region" description="Basic and acidic residues" evidence="6">
    <location>
        <begin position="768"/>
        <end position="781"/>
    </location>
</feature>
<feature type="compositionally biased region" description="Low complexity" evidence="6">
    <location>
        <begin position="638"/>
        <end position="648"/>
    </location>
</feature>
<feature type="region of interest" description="Disordered" evidence="6">
    <location>
        <begin position="887"/>
        <end position="962"/>
    </location>
</feature>
<keyword evidence="4" id="KW-0804">Transcription</keyword>
<feature type="region of interest" description="Disordered" evidence="6">
    <location>
        <begin position="568"/>
        <end position="615"/>
    </location>
</feature>
<feature type="region of interest" description="Disordered" evidence="6">
    <location>
        <begin position="744"/>
        <end position="874"/>
    </location>
</feature>
<feature type="region of interest" description="Disordered" evidence="6">
    <location>
        <begin position="634"/>
        <end position="727"/>
    </location>
</feature>
<feature type="compositionally biased region" description="Low complexity" evidence="6">
    <location>
        <begin position="1210"/>
        <end position="1220"/>
    </location>
</feature>
<evidence type="ECO:0000256" key="6">
    <source>
        <dbReference type="SAM" id="MobiDB-lite"/>
    </source>
</evidence>
<dbReference type="GO" id="GO:0006384">
    <property type="term" value="P:transcription initiation at RNA polymerase III promoter"/>
    <property type="evidence" value="ECO:0007669"/>
    <property type="project" value="InterPro"/>
</dbReference>
<dbReference type="PANTHER" id="PTHR15180:SF1">
    <property type="entry name" value="GENERAL TRANSCRIPTION FACTOR 3C POLYPEPTIDE 1"/>
    <property type="match status" value="1"/>
</dbReference>
<dbReference type="PANTHER" id="PTHR15180">
    <property type="entry name" value="GENERAL TRANSCRIPTION FACTOR 3C POLYPEPTIDE 1"/>
    <property type="match status" value="1"/>
</dbReference>
<organism evidence="9 10">
    <name type="scientific">Tolypocladium ophioglossoides (strain CBS 100239)</name>
    <name type="common">Snaketongue truffleclub</name>
    <name type="synonym">Elaphocordyceps ophioglossoides</name>
    <dbReference type="NCBI Taxonomy" id="1163406"/>
    <lineage>
        <taxon>Eukaryota</taxon>
        <taxon>Fungi</taxon>
        <taxon>Dikarya</taxon>
        <taxon>Ascomycota</taxon>
        <taxon>Pezizomycotina</taxon>
        <taxon>Sordariomycetes</taxon>
        <taxon>Hypocreomycetidae</taxon>
        <taxon>Hypocreales</taxon>
        <taxon>Ophiocordycipitaceae</taxon>
        <taxon>Tolypocladium</taxon>
    </lineage>
</organism>
<feature type="region of interest" description="Disordered" evidence="6">
    <location>
        <begin position="1122"/>
        <end position="1189"/>
    </location>
</feature>
<feature type="compositionally biased region" description="Basic residues" evidence="6">
    <location>
        <begin position="568"/>
        <end position="582"/>
    </location>
</feature>
<sequence>IECSPGRAFKSRIEHFYQHIFQVTSWPYNENTHSLEAMAWELEGLIAHLLMLVSCAGEHGCSVKELLGAISDSSAPSGSSRNTQDDRPDRAASTIWKWLVDRKDVSVGRGREYNHLALQELLALPQFNSLANDGLYGTNDEGAKKSQSPSEEDSSGTAPNQDDAVKVYTLEATMWEAITGHAPDYKRVPRSEWLLLLGIASSKSSGILQGDLGRLVDQDKRSVPKRTDALVKKGYITKRTTLVRGTKTSKMWLKFFAPPLPKENDSTAKPGPEMNLSRKTLAENLDPVPWHTSWTGVDIDYAAIATTIMAITKEWEVIRMHDLKAKLGILGMRWQMKILAKACRFLNSRGAVQYVAAKLDNRVFKDCLRFNRDLTAEDWSIYLSTGKRSGKSSRGDDITTGEEDDEGGQLSTQQANKTRLIACDPWTMDKPLPHCIAKMVQSFGDSGLSNPGIYSLTLGATFNRFLSAMTGSMSTASIQPAYLQHLQLRSEHVRAGKVASYLFFISQPPMPTAPNSQSDEPIVSTSEGTSASADNTLYGFVPATAVPPVTDIPLSLTDICGLRLSQRVAKKSERRGRPKKGAARPSDAIPTVEPETDAEETLEPAVPKQEPELEQGPSLIVALKVRPEALLSAMANDRSSPAAPSQESSPRRRTRSNRKSPERVTQGDVEVEGPEGDDVANSAISIRGGRGRGRGAGRGRGRGGKPPTPRGAESSASRPWTCEKCGGSWKNDVGLKYHLEKSQTTCNTSYSAPNLPTGQKRRRAAFFRPRESSPSDKDDSKSPQAGASPSPNRNAGADDGRSPPSTDGRSQTEQPVSEERRHVEEVSSLAKGNDFKATSPRAVKSWKRTTALEEPEPARFSPQKSNQGLLLPNETSLPCQLSAFKTHSRSEIPAASSLDKNRDSDLVGSTKETGEPKPDPEASPAESQVRPAQEGTHGPSLLNGGGVQTSADGSNRKRRTKPDKVACGRICNMIEGMLKEQNGALLGGETLWHTITTAWNTAFSDAPVPTEKDCQWAVNSLLKKKLATEQWHAFRDHKGMFAKFQLITRPDLDAFSPESLRLIEKVKDERFRAMAVVPTEGEGSDHRLSPNKAMRIRGRRLLAKEVAVLDAPVYAAQVAAKRATEAADDGTRRTKRLKYSMKPIIQDTDDLSPSPRRRRGAKVRFATHRVDDGYSDDDQAAASPTKGPAVNIRFLEPNTHFDDESSLVHPDAASSPSDAESPPPEDEQIHHDDWPAVAACRDTNVFVPVTPIFGLNGTWPCFDPQQLDRLGTSFTLSGWIPGRRWFSWAAITDEIDKRYAAHGRRCSVPVTRAHQRFVNRLLACMDVERSWGTAFAHAMPGDAGPHNVFVRFLMEPGSHRSNTLPHLLWPPEEQLTPTSTKSAVTELDDDSSSSSMDDGLDPPPNVDMTMARITPRLAQLPGMINTRQPKIKRVALVTRALTALPIQGEIKGEHPADIDNPAEVLAAFIAVRSLLGGADKAIDWGLLMKLFPKTELVNLRRFWTDARKERGAYVTSFTRVFQEKLIGAYENNELPMIDFEKPLEYDWGKLIRWTMQLPSQEGFQMPRLRESLNRQYTLEDAKVATEDWREKYFHVLTSIFSRFEAVTSDPGVIRMGRASTAASEKPINNLIVAKSWIKSLCTTEETKYSVEQIKSKFLELCPNNKHQRSALFREALAQLTQQRVICRSKRPFIGGRPYRLNEWYVSALAKMAQVPKHDEAAAFKAQLDVVFRNHEAMRVPYTFSDGAMMALTNLHATGRIQLVPVDVPNIPFGFEPGNYESRKYPKSYYYFGLEVVPTAAYQYNEEIDVLRSVVADGAPSGGPRGELPQWFDFFGQCNVQRWSEILGAFCFAFATRGSMTVEGICSALSPVLEEFEAHLIVDWGKRTGVLTDLVDGMGIAVGEWWWLVVPWLRRATIAAGSGAGSLRGKRP</sequence>
<evidence type="ECO:0000256" key="3">
    <source>
        <dbReference type="ARBA" id="ARBA00023125"/>
    </source>
</evidence>
<feature type="region of interest" description="Disordered" evidence="6">
    <location>
        <begin position="1203"/>
        <end position="1230"/>
    </location>
</feature>
<comment type="subcellular location">
    <subcellularLocation>
        <location evidence="1">Nucleus</location>
    </subcellularLocation>
</comment>
<feature type="region of interest" description="Disordered" evidence="6">
    <location>
        <begin position="386"/>
        <end position="412"/>
    </location>
</feature>
<gene>
    <name evidence="9" type="ORF">TOPH_01717</name>
</gene>
<feature type="compositionally biased region" description="Polar residues" evidence="6">
    <location>
        <begin position="803"/>
        <end position="815"/>
    </location>
</feature>
<feature type="region of interest" description="Disordered" evidence="6">
    <location>
        <begin position="138"/>
        <end position="163"/>
    </location>
</feature>
<dbReference type="Pfam" id="PF20222">
    <property type="entry name" value="DUF6581"/>
    <property type="match status" value="1"/>
</dbReference>
<evidence type="ECO:0000313" key="9">
    <source>
        <dbReference type="EMBL" id="KND93862.1"/>
    </source>
</evidence>
<keyword evidence="5" id="KW-0539">Nucleus</keyword>
<dbReference type="GO" id="GO:0000127">
    <property type="term" value="C:transcription factor TFIIIC complex"/>
    <property type="evidence" value="ECO:0007669"/>
    <property type="project" value="InterPro"/>
</dbReference>
<dbReference type="InterPro" id="IPR007309">
    <property type="entry name" value="TFIIIC_Bblock-bd"/>
</dbReference>
<dbReference type="GO" id="GO:0003677">
    <property type="term" value="F:DNA binding"/>
    <property type="evidence" value="ECO:0007669"/>
    <property type="project" value="UniProtKB-KW"/>
</dbReference>
<comment type="caution">
    <text evidence="9">The sequence shown here is derived from an EMBL/GenBank/DDBJ whole genome shotgun (WGS) entry which is preliminary data.</text>
</comment>
<dbReference type="STRING" id="1163406.A0A0L0NIA3"/>
<feature type="compositionally biased region" description="Polar residues" evidence="6">
    <location>
        <begin position="862"/>
        <end position="874"/>
    </location>
</feature>
<protein>
    <submittedName>
        <fullName evidence="9">Uncharacterized protein</fullName>
    </submittedName>
</protein>